<evidence type="ECO:0000259" key="1">
    <source>
        <dbReference type="Pfam" id="PF07883"/>
    </source>
</evidence>
<dbReference type="InterPro" id="IPR011051">
    <property type="entry name" value="RmlC_Cupin_sf"/>
</dbReference>
<dbReference type="Gene3D" id="2.60.120.10">
    <property type="entry name" value="Jelly Rolls"/>
    <property type="match status" value="1"/>
</dbReference>
<protein>
    <submittedName>
        <fullName evidence="2">Cupin domain-containing protein</fullName>
    </submittedName>
</protein>
<dbReference type="InterPro" id="IPR014710">
    <property type="entry name" value="RmlC-like_jellyroll"/>
</dbReference>
<accession>A0ABV1LH25</accession>
<gene>
    <name evidence="2" type="ORF">N0A02_01250</name>
</gene>
<dbReference type="CDD" id="cd02234">
    <property type="entry name" value="cupin_BLR7677-like"/>
    <property type="match status" value="1"/>
</dbReference>
<dbReference type="RefSeq" id="WP_349540957.1">
    <property type="nucleotide sequence ID" value="NZ_JAOALG010000001.1"/>
</dbReference>
<dbReference type="InterPro" id="IPR013096">
    <property type="entry name" value="Cupin_2"/>
</dbReference>
<dbReference type="PANTHER" id="PTHR38599">
    <property type="entry name" value="CUPIN DOMAIN PROTEIN (AFU_ORTHOLOGUE AFUA_3G13620)"/>
    <property type="match status" value="1"/>
</dbReference>
<dbReference type="Pfam" id="PF07883">
    <property type="entry name" value="Cupin_2"/>
    <property type="match status" value="1"/>
</dbReference>
<dbReference type="PANTHER" id="PTHR38599:SF1">
    <property type="entry name" value="CUPIN DOMAIN PROTEIN (AFU_ORTHOLOGUE AFUA_3G13620)"/>
    <property type="match status" value="1"/>
</dbReference>
<comment type="caution">
    <text evidence="2">The sequence shown here is derived from an EMBL/GenBank/DDBJ whole genome shotgun (WGS) entry which is preliminary data.</text>
</comment>
<proteinExistence type="predicted"/>
<evidence type="ECO:0000313" key="2">
    <source>
        <dbReference type="EMBL" id="MEQ5838065.1"/>
    </source>
</evidence>
<dbReference type="Proteomes" id="UP001469089">
    <property type="component" value="Unassembled WGS sequence"/>
</dbReference>
<dbReference type="EMBL" id="JAOALG010000001">
    <property type="protein sequence ID" value="MEQ5838065.1"/>
    <property type="molecule type" value="Genomic_DNA"/>
</dbReference>
<feature type="domain" description="Cupin type-2" evidence="1">
    <location>
        <begin position="94"/>
        <end position="165"/>
    </location>
</feature>
<organism evidence="2 3">
    <name type="scientific">Paraburkholderia acidicola</name>
    <dbReference type="NCBI Taxonomy" id="1912599"/>
    <lineage>
        <taxon>Bacteria</taxon>
        <taxon>Pseudomonadati</taxon>
        <taxon>Pseudomonadota</taxon>
        <taxon>Betaproteobacteria</taxon>
        <taxon>Burkholderiales</taxon>
        <taxon>Burkholderiaceae</taxon>
        <taxon>Paraburkholderia</taxon>
    </lineage>
</organism>
<dbReference type="SUPFAM" id="SSF51182">
    <property type="entry name" value="RmlC-like cupins"/>
    <property type="match status" value="1"/>
</dbReference>
<keyword evidence="3" id="KW-1185">Reference proteome</keyword>
<reference evidence="2 3" key="1">
    <citation type="journal article" date="2024" name="Chem. Sci.">
        <title>Discovery of a lagriamide polyketide by integrated genome mining, isotopic labeling, and untargeted metabolomics.</title>
        <authorList>
            <person name="Fergusson C.H."/>
            <person name="Saulog J."/>
            <person name="Paulo B.S."/>
            <person name="Wilson D.M."/>
            <person name="Liu D.Y."/>
            <person name="Morehouse N.J."/>
            <person name="Waterworth S."/>
            <person name="Barkei J."/>
            <person name="Gray C.A."/>
            <person name="Kwan J.C."/>
            <person name="Eustaquio A.S."/>
            <person name="Linington R.G."/>
        </authorList>
    </citation>
    <scope>NUCLEOTIDE SEQUENCE [LARGE SCALE GENOMIC DNA]</scope>
    <source>
        <strain evidence="2 3">RL17-338-BIF-B</strain>
    </source>
</reference>
<name>A0ABV1LH25_9BURK</name>
<evidence type="ECO:0000313" key="3">
    <source>
        <dbReference type="Proteomes" id="UP001469089"/>
    </source>
</evidence>
<sequence>MSAACSVMPRRVAWPRVAAVALVLMPLVVSLRHAGSGAGSVEQWLQDICSAVDQPMFSSAPAQPGAASRPVTQVKVLSCEPLPDVPGKSVTTAVVDFPPLALSGPHRHPGSVTAFVLEGTVRSQMEGTPAVDYRSGAMWFEPPRALHLLAENPDPVRPAKLLAVFVTDRDCGPLVIPEPQ</sequence>